<reference evidence="1 2" key="1">
    <citation type="submission" date="2013-11" db="EMBL/GenBank/DDBJ databases">
        <title>The Genome Sequence of Phytophthora parasitica P10297.</title>
        <authorList>
            <consortium name="The Broad Institute Genomics Platform"/>
            <person name="Russ C."/>
            <person name="Tyler B."/>
            <person name="Panabieres F."/>
            <person name="Shan W."/>
            <person name="Tripathy S."/>
            <person name="Grunwald N."/>
            <person name="Machado M."/>
            <person name="Johnson C.S."/>
            <person name="Walker B."/>
            <person name="Young S.K."/>
            <person name="Zeng Q."/>
            <person name="Gargeya S."/>
            <person name="Fitzgerald M."/>
            <person name="Haas B."/>
            <person name="Abouelleil A."/>
            <person name="Allen A.W."/>
            <person name="Alvarado L."/>
            <person name="Arachchi H.M."/>
            <person name="Berlin A.M."/>
            <person name="Chapman S.B."/>
            <person name="Gainer-Dewar J."/>
            <person name="Goldberg J."/>
            <person name="Griggs A."/>
            <person name="Gujja S."/>
            <person name="Hansen M."/>
            <person name="Howarth C."/>
            <person name="Imamovic A."/>
            <person name="Ireland A."/>
            <person name="Larimer J."/>
            <person name="McCowan C."/>
            <person name="Murphy C."/>
            <person name="Pearson M."/>
            <person name="Poon T.W."/>
            <person name="Priest M."/>
            <person name="Roberts A."/>
            <person name="Saif S."/>
            <person name="Shea T."/>
            <person name="Sisk P."/>
            <person name="Sykes S."/>
            <person name="Wortman J."/>
            <person name="Nusbaum C."/>
            <person name="Birren B."/>
        </authorList>
    </citation>
    <scope>NUCLEOTIDE SEQUENCE [LARGE SCALE GENOMIC DNA]</scope>
    <source>
        <strain evidence="1 2">P10297</strain>
    </source>
</reference>
<dbReference type="EMBL" id="ANIY01001527">
    <property type="protein sequence ID" value="ETP46386.1"/>
    <property type="molecule type" value="Genomic_DNA"/>
</dbReference>
<proteinExistence type="predicted"/>
<name>W2ZHC8_PHYNI</name>
<protein>
    <submittedName>
        <fullName evidence="1">Uncharacterized protein</fullName>
    </submittedName>
</protein>
<dbReference type="AlphaFoldDB" id="W2ZHC8"/>
<sequence length="32" mass="3614">MDSNLTEDKNAKLDLFLGNSSSNVMQERVFPL</sequence>
<evidence type="ECO:0000313" key="2">
    <source>
        <dbReference type="Proteomes" id="UP000018948"/>
    </source>
</evidence>
<comment type="caution">
    <text evidence="1">The sequence shown here is derived from an EMBL/GenBank/DDBJ whole genome shotgun (WGS) entry which is preliminary data.</text>
</comment>
<accession>W2ZHC8</accession>
<organism evidence="1 2">
    <name type="scientific">Phytophthora nicotianae P10297</name>
    <dbReference type="NCBI Taxonomy" id="1317064"/>
    <lineage>
        <taxon>Eukaryota</taxon>
        <taxon>Sar</taxon>
        <taxon>Stramenopiles</taxon>
        <taxon>Oomycota</taxon>
        <taxon>Peronosporomycetes</taxon>
        <taxon>Peronosporales</taxon>
        <taxon>Peronosporaceae</taxon>
        <taxon>Phytophthora</taxon>
    </lineage>
</organism>
<evidence type="ECO:0000313" key="1">
    <source>
        <dbReference type="EMBL" id="ETP46386.1"/>
    </source>
</evidence>
<gene>
    <name evidence="1" type="ORF">F442_07361</name>
</gene>
<dbReference type="Proteomes" id="UP000018948">
    <property type="component" value="Unassembled WGS sequence"/>
</dbReference>